<name>A0A438I7C2_VITVI</name>
<dbReference type="Proteomes" id="UP000288805">
    <property type="component" value="Unassembled WGS sequence"/>
</dbReference>
<dbReference type="GO" id="GO:0003676">
    <property type="term" value="F:nucleic acid binding"/>
    <property type="evidence" value="ECO:0007669"/>
    <property type="project" value="InterPro"/>
</dbReference>
<evidence type="ECO:0000313" key="4">
    <source>
        <dbReference type="Proteomes" id="UP000288805"/>
    </source>
</evidence>
<dbReference type="PROSITE" id="PS50994">
    <property type="entry name" value="INTEGRASE"/>
    <property type="match status" value="1"/>
</dbReference>
<dbReference type="InterPro" id="IPR043502">
    <property type="entry name" value="DNA/RNA_pol_sf"/>
</dbReference>
<comment type="caution">
    <text evidence="3">The sequence shown here is derived from an EMBL/GenBank/DDBJ whole genome shotgun (WGS) entry which is preliminary data.</text>
</comment>
<dbReference type="Gene3D" id="3.30.420.10">
    <property type="entry name" value="Ribonuclease H-like superfamily/Ribonuclease H"/>
    <property type="match status" value="2"/>
</dbReference>
<dbReference type="SUPFAM" id="SSF56672">
    <property type="entry name" value="DNA/RNA polymerases"/>
    <property type="match status" value="1"/>
</dbReference>
<dbReference type="PANTHER" id="PTHR24559">
    <property type="entry name" value="TRANSPOSON TY3-I GAG-POL POLYPROTEIN"/>
    <property type="match status" value="1"/>
</dbReference>
<feature type="region of interest" description="Disordered" evidence="1">
    <location>
        <begin position="868"/>
        <end position="896"/>
    </location>
</feature>
<feature type="region of interest" description="Disordered" evidence="1">
    <location>
        <begin position="47"/>
        <end position="117"/>
    </location>
</feature>
<dbReference type="InterPro" id="IPR000477">
    <property type="entry name" value="RT_dom"/>
</dbReference>
<dbReference type="InterPro" id="IPR053134">
    <property type="entry name" value="RNA-dir_DNA_polymerase"/>
</dbReference>
<evidence type="ECO:0000259" key="2">
    <source>
        <dbReference type="PROSITE" id="PS50994"/>
    </source>
</evidence>
<dbReference type="CDD" id="cd01647">
    <property type="entry name" value="RT_LTR"/>
    <property type="match status" value="1"/>
</dbReference>
<organism evidence="3 4">
    <name type="scientific">Vitis vinifera</name>
    <name type="common">Grape</name>
    <dbReference type="NCBI Taxonomy" id="29760"/>
    <lineage>
        <taxon>Eukaryota</taxon>
        <taxon>Viridiplantae</taxon>
        <taxon>Streptophyta</taxon>
        <taxon>Embryophyta</taxon>
        <taxon>Tracheophyta</taxon>
        <taxon>Spermatophyta</taxon>
        <taxon>Magnoliopsida</taxon>
        <taxon>eudicotyledons</taxon>
        <taxon>Gunneridae</taxon>
        <taxon>Pentapetalae</taxon>
        <taxon>rosids</taxon>
        <taxon>Vitales</taxon>
        <taxon>Vitaceae</taxon>
        <taxon>Viteae</taxon>
        <taxon>Vitis</taxon>
    </lineage>
</organism>
<reference evidence="3 4" key="1">
    <citation type="journal article" date="2018" name="PLoS Genet.">
        <title>Population sequencing reveals clonal diversity and ancestral inbreeding in the grapevine cultivar Chardonnay.</title>
        <authorList>
            <person name="Roach M.J."/>
            <person name="Johnson D.L."/>
            <person name="Bohlmann J."/>
            <person name="van Vuuren H.J."/>
            <person name="Jones S.J."/>
            <person name="Pretorius I.S."/>
            <person name="Schmidt S.A."/>
            <person name="Borneman A.R."/>
        </authorList>
    </citation>
    <scope>NUCLEOTIDE SEQUENCE [LARGE SCALE GENOMIC DNA]</scope>
    <source>
        <strain evidence="4">cv. Chardonnay</strain>
        <tissue evidence="3">Leaf</tissue>
    </source>
</reference>
<dbReference type="Gene3D" id="3.30.70.270">
    <property type="match status" value="2"/>
</dbReference>
<dbReference type="InterPro" id="IPR036397">
    <property type="entry name" value="RNaseH_sf"/>
</dbReference>
<dbReference type="Pfam" id="PF00078">
    <property type="entry name" value="RVT_1"/>
    <property type="match status" value="1"/>
</dbReference>
<sequence>MDGYPSNEDLYSPELDFMDTCMARLLTETDLGSRAWIRIGGRLVRGSNPHSQLERISDYRDINPQTGSEDRRAPGPTAQIPGSTPHDSTAPPTPPPPFGPTVQQDYTIPPPPPPPVQSALQAGAFVLHGWDGYDDLPVAALLVEFRMPDIERYTGIGCPHIHLHLYSAVMRGHRLDKAQMIMLFPVSLSGAAQRPTYLHLPPQPIYATQAPQRSPVQYHQQYRASPPPRAARQFTQLGMPLSRAFERLVERGLIAPLPPRAPPHLTLPGFRTNLHCAYHQRAGHDTDSRAMLRHAIQDLIDQGLVDLGRLVVTTDPLPAHDTKVIPPPLGGIHLIEFSGDEIFMMGWDGEAPQPINLYRASPPPRAARQFTQLGMPLSRAFERLVERGLIAPLPPRAPPHLTLLGFRTNLHYQGLVDLGRLVVTTDPLPAHDTKVIPPPLRALGGIHLIEFSGDEIFMMGWDGEAPQPINLYTDSNFSGYIHGQQTPRPFRLIPDEIPGQTSFPPIVTRGRRIAQPPLVDGPFAGRRVSYVLLDNSSALNVCPLVTAIALGFSPFDFGSSTQTVRAYNGTQRTVMVVSLEDDSRDMVPMLFDQYSSTMIPSMMRDMSYMPGLGLGRLQQGPREFVFTIDHDVPYGLGYTLSEEDAQHMARLRRDRVRARLSGVPFDYPLRPYTLQLTDYFVRGSEHAPRTEGTDHVFETVELRPRRQAGLVCSLCAFLRRLLTMICYGFGGCPHELHFAFDMFGVSAIDSDDVTLYDAYTDVMDMIGNGRILDVTSPGPRSAFDAFGISMLEFDDDGFVTSNVTHDVSVVEGAFDSVDPPLSFDIMSGFVTRFYDVSNGNNDMSIFKYLPVSQHFPLIAPPIPTTHTYDVDDVGDADGPLSGQSDSNSDSDMDGKKVKEEIQKQLGVGFLLVVEYPKWLTNVVPFPKKDSKVRVCVDFRDLNKVSPKDDFSLPHIDMLVDSTVGHSMLSFMDGFSGYNQILMALEDMEKTSFITEWGTYCYRVMPFGLKNAGATYQRAATALFHDMMHRDVEVYVDDMTLKSRDRADHLAALQRFFERIQQFRLRLNPKKCIFGVTFGKLLGHIVSERGIEVDHEKIRAILDMPAPKNERKIRGFLGRLQYISRFIARLTDIFLVLPTPGRPLLLYLSISDMALGCMLAQLDDSGKERVIYYLKFDIRYVTQKSVKGSIVADHLASLPVFDERLVDNDFPNEQFVSVASIAGWQLYFDGATNQSGFGIGILLISPQGDHIPRSVRLTFSDHRQLTNNIVEYEACIIGLEIALDLGVRQFDELRYIHLPRAENQFVDALATLAYVIEIPVGVSMRPLLVETRSALAYCCLIGDIEDQDELPWDALYRRSPDGLLLLCLDRASVDRVMREVHAGVCGPHMRGHMLALWGIDIIGKISPKSSSSHEYILVAIDYFTKWVEAASYARLTMARVAKFIRSHIICRYGVLHELISDRGVHIRSEVDTLIQEYGIQHHRSSAYRS</sequence>
<feature type="compositionally biased region" description="Basic and acidic residues" evidence="1">
    <location>
        <begin position="52"/>
        <end position="61"/>
    </location>
</feature>
<dbReference type="GO" id="GO:0015074">
    <property type="term" value="P:DNA integration"/>
    <property type="evidence" value="ECO:0007669"/>
    <property type="project" value="InterPro"/>
</dbReference>
<dbReference type="InterPro" id="IPR012337">
    <property type="entry name" value="RNaseH-like_sf"/>
</dbReference>
<feature type="domain" description="Integrase catalytic" evidence="2">
    <location>
        <begin position="1382"/>
        <end position="1488"/>
    </location>
</feature>
<accession>A0A438I7C2</accession>
<evidence type="ECO:0000256" key="1">
    <source>
        <dbReference type="SAM" id="MobiDB-lite"/>
    </source>
</evidence>
<dbReference type="Gene3D" id="3.10.10.10">
    <property type="entry name" value="HIV Type 1 Reverse Transcriptase, subunit A, domain 1"/>
    <property type="match status" value="1"/>
</dbReference>
<evidence type="ECO:0000313" key="3">
    <source>
        <dbReference type="EMBL" id="RVW92567.1"/>
    </source>
</evidence>
<dbReference type="InterPro" id="IPR043128">
    <property type="entry name" value="Rev_trsase/Diguanyl_cyclase"/>
</dbReference>
<dbReference type="InterPro" id="IPR001584">
    <property type="entry name" value="Integrase_cat-core"/>
</dbReference>
<proteinExistence type="predicted"/>
<gene>
    <name evidence="3" type="primary">TY3B-G_343</name>
    <name evidence="3" type="ORF">CK203_039410</name>
</gene>
<protein>
    <submittedName>
        <fullName evidence="3">Transposon Ty3-G Gag-Pol polyprotein</fullName>
    </submittedName>
</protein>
<dbReference type="EMBL" id="QGNW01000136">
    <property type="protein sequence ID" value="RVW92567.1"/>
    <property type="molecule type" value="Genomic_DNA"/>
</dbReference>
<dbReference type="PANTHER" id="PTHR24559:SF457">
    <property type="entry name" value="RNA-DIRECTED DNA POLYMERASE HOMOLOG"/>
    <property type="match status" value="1"/>
</dbReference>
<dbReference type="SUPFAM" id="SSF53098">
    <property type="entry name" value="Ribonuclease H-like"/>
    <property type="match status" value="2"/>
</dbReference>